<dbReference type="Pfam" id="PF04238">
    <property type="entry name" value="DUF420"/>
    <property type="match status" value="1"/>
</dbReference>
<accession>A0A7G8BQL1</accession>
<organism evidence="2 3">
    <name type="scientific">Alloacidobacterium dinghuense</name>
    <dbReference type="NCBI Taxonomy" id="2763107"/>
    <lineage>
        <taxon>Bacteria</taxon>
        <taxon>Pseudomonadati</taxon>
        <taxon>Acidobacteriota</taxon>
        <taxon>Terriglobia</taxon>
        <taxon>Terriglobales</taxon>
        <taxon>Acidobacteriaceae</taxon>
        <taxon>Alloacidobacterium</taxon>
    </lineage>
</organism>
<feature type="transmembrane region" description="Helical" evidence="1">
    <location>
        <begin position="12"/>
        <end position="31"/>
    </location>
</feature>
<dbReference type="PANTHER" id="PTHR37692:SF1">
    <property type="entry name" value="DUF420 DOMAIN-CONTAINING PROTEIN"/>
    <property type="match status" value="1"/>
</dbReference>
<name>A0A7G8BQL1_9BACT</name>
<gene>
    <name evidence="2" type="ORF">H7849_06655</name>
</gene>
<keyword evidence="3" id="KW-1185">Reference proteome</keyword>
<keyword evidence="1" id="KW-0472">Membrane</keyword>
<evidence type="ECO:0000313" key="3">
    <source>
        <dbReference type="Proteomes" id="UP000515312"/>
    </source>
</evidence>
<reference evidence="2 3" key="1">
    <citation type="submission" date="2020-08" db="EMBL/GenBank/DDBJ databases">
        <title>Edaphobacter telluris sp. nov. and Acidobacterium dinghuensis sp. nov., two acidobacteria isolated from forest soil.</title>
        <authorList>
            <person name="Fu J."/>
            <person name="Qiu L."/>
        </authorList>
    </citation>
    <scope>NUCLEOTIDE SEQUENCE [LARGE SCALE GENOMIC DNA]</scope>
    <source>
        <strain evidence="2">4Y35</strain>
    </source>
</reference>
<feature type="transmembrane region" description="Helical" evidence="1">
    <location>
        <begin position="78"/>
        <end position="96"/>
    </location>
</feature>
<dbReference type="KEGG" id="adin:H7849_06655"/>
<protein>
    <submittedName>
        <fullName evidence="2">DUF420 domain-containing protein</fullName>
    </submittedName>
</protein>
<dbReference type="Proteomes" id="UP000515312">
    <property type="component" value="Chromosome"/>
</dbReference>
<dbReference type="PANTHER" id="PTHR37692">
    <property type="entry name" value="HYPOTHETICAL MEMBRANE SPANNING PROTEIN"/>
    <property type="match status" value="1"/>
</dbReference>
<evidence type="ECO:0000313" key="2">
    <source>
        <dbReference type="EMBL" id="QNI34831.1"/>
    </source>
</evidence>
<dbReference type="AlphaFoldDB" id="A0A7G8BQL1"/>
<evidence type="ECO:0000256" key="1">
    <source>
        <dbReference type="SAM" id="Phobius"/>
    </source>
</evidence>
<feature type="transmembrane region" description="Helical" evidence="1">
    <location>
        <begin position="155"/>
        <end position="177"/>
    </location>
</feature>
<feature type="transmembrane region" description="Helical" evidence="1">
    <location>
        <begin position="116"/>
        <end position="143"/>
    </location>
</feature>
<proteinExistence type="predicted"/>
<dbReference type="EMBL" id="CP060394">
    <property type="protein sequence ID" value="QNI34831.1"/>
    <property type="molecule type" value="Genomic_DNA"/>
</dbReference>
<dbReference type="InterPro" id="IPR007352">
    <property type="entry name" value="DUF420"/>
</dbReference>
<feature type="transmembrane region" description="Helical" evidence="1">
    <location>
        <begin position="43"/>
        <end position="66"/>
    </location>
</feature>
<sequence>MQAAETTSRAPIATIIGISVIATLFLIWLVYVHPASQEYASRLLFLPALNALFNTMSAVALVIGFSNIRKRNIAAHRASMLTAFVFSSLFLVSYITNHALHGEMIFPGHGPIRFAYLVLLASHVLLSVVALPMILITFFFSLSGRFPQHKKIARYTYPIWLYVSVTGVVVYAMLAAWR</sequence>
<keyword evidence="1" id="KW-0812">Transmembrane</keyword>
<keyword evidence="1" id="KW-1133">Transmembrane helix</keyword>